<dbReference type="AlphaFoldDB" id="A0A0C2VVP4"/>
<comment type="caution">
    <text evidence="3">The sequence shown here is derived from an EMBL/GenBank/DDBJ whole genome shotgun (WGS) entry which is preliminary data.</text>
</comment>
<accession>A0A0C2VVP4</accession>
<dbReference type="EMBL" id="JXRP01000012">
    <property type="protein sequence ID" value="KIL48486.1"/>
    <property type="molecule type" value="Genomic_DNA"/>
</dbReference>
<evidence type="ECO:0000313" key="3">
    <source>
        <dbReference type="EMBL" id="KIL48486.1"/>
    </source>
</evidence>
<keyword evidence="1" id="KW-0472">Membrane</keyword>
<evidence type="ECO:0000256" key="1">
    <source>
        <dbReference type="SAM" id="Phobius"/>
    </source>
</evidence>
<sequence>MKKVLMLLLAISFLSVNAVSAEEATPILKTGNINVSYEDAVNVREEITIANAETIPDAKLEHIVTKIESAKLENLIITSNNKHLEYQTQEGNSVDKIYVNLPDEIQGDFTYEISYQLQNVEIEKIPILVPAFSTDGNGNVISLNIDLPEGIYIHESFPIIDSGDSGSVEEQMMNIPSFVGLETGASPAGFFTTSNIYTIFGLAVILAIILAWLLNERKNKAGEAANV</sequence>
<gene>
    <name evidence="3" type="ORF">KP78_15690</name>
</gene>
<keyword evidence="1" id="KW-1133">Transmembrane helix</keyword>
<dbReference type="OrthoDB" id="2830118at2"/>
<evidence type="ECO:0000256" key="2">
    <source>
        <dbReference type="SAM" id="SignalP"/>
    </source>
</evidence>
<keyword evidence="1" id="KW-0812">Transmembrane</keyword>
<proteinExistence type="predicted"/>
<feature type="transmembrane region" description="Helical" evidence="1">
    <location>
        <begin position="196"/>
        <end position="214"/>
    </location>
</feature>
<dbReference type="Proteomes" id="UP000031938">
    <property type="component" value="Unassembled WGS sequence"/>
</dbReference>
<dbReference type="PATRIC" id="fig|889306.3.peg.1578"/>
<dbReference type="RefSeq" id="WP_041087701.1">
    <property type="nucleotide sequence ID" value="NZ_JXRP01000012.1"/>
</dbReference>
<name>A0A0C2VVP4_9BACL</name>
<protein>
    <recommendedName>
        <fullName evidence="5">Gram-positive pilin subunit D1 N-terminal domain-containing protein</fullName>
    </recommendedName>
</protein>
<feature type="signal peptide" evidence="2">
    <location>
        <begin position="1"/>
        <end position="21"/>
    </location>
</feature>
<keyword evidence="2" id="KW-0732">Signal</keyword>
<keyword evidence="4" id="KW-1185">Reference proteome</keyword>
<reference evidence="3 4" key="1">
    <citation type="submission" date="2015-01" db="EMBL/GenBank/DDBJ databases">
        <title>Genome sequencing of Jeotgalibacillus soli.</title>
        <authorList>
            <person name="Goh K.M."/>
            <person name="Chan K.-G."/>
            <person name="Yaakop A.S."/>
            <person name="Ee R."/>
            <person name="Gan H.M."/>
            <person name="Chan C.S."/>
        </authorList>
    </citation>
    <scope>NUCLEOTIDE SEQUENCE [LARGE SCALE GENOMIC DNA]</scope>
    <source>
        <strain evidence="3 4">P9</strain>
    </source>
</reference>
<evidence type="ECO:0000313" key="4">
    <source>
        <dbReference type="Proteomes" id="UP000031938"/>
    </source>
</evidence>
<feature type="chain" id="PRO_5002173255" description="Gram-positive pilin subunit D1 N-terminal domain-containing protein" evidence="2">
    <location>
        <begin position="22"/>
        <end position="227"/>
    </location>
</feature>
<organism evidence="3 4">
    <name type="scientific">Jeotgalibacillus soli</name>
    <dbReference type="NCBI Taxonomy" id="889306"/>
    <lineage>
        <taxon>Bacteria</taxon>
        <taxon>Bacillati</taxon>
        <taxon>Bacillota</taxon>
        <taxon>Bacilli</taxon>
        <taxon>Bacillales</taxon>
        <taxon>Caryophanaceae</taxon>
        <taxon>Jeotgalibacillus</taxon>
    </lineage>
</organism>
<dbReference type="STRING" id="889306.KP78_15690"/>
<evidence type="ECO:0008006" key="5">
    <source>
        <dbReference type="Google" id="ProtNLM"/>
    </source>
</evidence>